<dbReference type="Pfam" id="PF11298">
    <property type="entry name" value="DUF3099"/>
    <property type="match status" value="1"/>
</dbReference>
<feature type="transmembrane region" description="Helical" evidence="1">
    <location>
        <begin position="26"/>
        <end position="45"/>
    </location>
</feature>
<feature type="transmembrane region" description="Helical" evidence="1">
    <location>
        <begin position="51"/>
        <end position="73"/>
    </location>
</feature>
<comment type="caution">
    <text evidence="2">The sequence shown here is derived from an EMBL/GenBank/DDBJ whole genome shotgun (WGS) entry which is preliminary data.</text>
</comment>
<sequence length="77" mass="8861">MRRQQHVTATEVRAPQSQRLRRRRRWYFALMGSCLVLILLAWNVVRLWSTTAALVMSAVAAVLPPIAAIVANWHEDH</sequence>
<keyword evidence="1" id="KW-1133">Transmembrane helix</keyword>
<proteinExistence type="predicted"/>
<dbReference type="RefSeq" id="WP_310299260.1">
    <property type="nucleotide sequence ID" value="NZ_BAAAPS010000007.1"/>
</dbReference>
<dbReference type="EMBL" id="JAVDYG010000001">
    <property type="protein sequence ID" value="MDR7361374.1"/>
    <property type="molecule type" value="Genomic_DNA"/>
</dbReference>
<accession>A0ABU2BRW6</accession>
<evidence type="ECO:0000313" key="3">
    <source>
        <dbReference type="Proteomes" id="UP001183648"/>
    </source>
</evidence>
<dbReference type="InterPro" id="IPR021449">
    <property type="entry name" value="DUF3099"/>
</dbReference>
<gene>
    <name evidence="2" type="ORF">J2S63_000927</name>
</gene>
<dbReference type="Proteomes" id="UP001183648">
    <property type="component" value="Unassembled WGS sequence"/>
</dbReference>
<keyword evidence="1" id="KW-0472">Membrane</keyword>
<keyword evidence="1" id="KW-0812">Transmembrane</keyword>
<evidence type="ECO:0000313" key="2">
    <source>
        <dbReference type="EMBL" id="MDR7361374.1"/>
    </source>
</evidence>
<reference evidence="2 3" key="1">
    <citation type="submission" date="2023-07" db="EMBL/GenBank/DDBJ databases">
        <title>Sequencing the genomes of 1000 actinobacteria strains.</title>
        <authorList>
            <person name="Klenk H.-P."/>
        </authorList>
    </citation>
    <scope>NUCLEOTIDE SEQUENCE [LARGE SCALE GENOMIC DNA]</scope>
    <source>
        <strain evidence="2 3">DSM 19426</strain>
    </source>
</reference>
<evidence type="ECO:0000256" key="1">
    <source>
        <dbReference type="SAM" id="Phobius"/>
    </source>
</evidence>
<organism evidence="2 3">
    <name type="scientific">Nocardioides marmoribigeumensis</name>
    <dbReference type="NCBI Taxonomy" id="433649"/>
    <lineage>
        <taxon>Bacteria</taxon>
        <taxon>Bacillati</taxon>
        <taxon>Actinomycetota</taxon>
        <taxon>Actinomycetes</taxon>
        <taxon>Propionibacteriales</taxon>
        <taxon>Nocardioidaceae</taxon>
        <taxon>Nocardioides</taxon>
    </lineage>
</organism>
<keyword evidence="3" id="KW-1185">Reference proteome</keyword>
<name>A0ABU2BRW6_9ACTN</name>
<protein>
    <submittedName>
        <fullName evidence="2">Flp pilus assembly protein TadB</fullName>
    </submittedName>
</protein>